<dbReference type="PANTHER" id="PTHR31143">
    <property type="match status" value="1"/>
</dbReference>
<evidence type="ECO:0000313" key="3">
    <source>
        <dbReference type="Proteomes" id="UP000741863"/>
    </source>
</evidence>
<name>A0ABS2PCI1_9BACL</name>
<reference evidence="2 3" key="1">
    <citation type="submission" date="2021-01" db="EMBL/GenBank/DDBJ databases">
        <title>Genomic Encyclopedia of Type Strains, Phase IV (KMG-IV): sequencing the most valuable type-strain genomes for metagenomic binning, comparative biology and taxonomic classification.</title>
        <authorList>
            <person name="Goeker M."/>
        </authorList>
    </citation>
    <scope>NUCLEOTIDE SEQUENCE [LARGE SCALE GENOMIC DNA]</scope>
    <source>
        <strain evidence="2 3">DSM 25540</strain>
    </source>
</reference>
<protein>
    <submittedName>
        <fullName evidence="2">GNAT superfamily N-acetyltransferase</fullName>
    </submittedName>
</protein>
<keyword evidence="3" id="KW-1185">Reference proteome</keyword>
<comment type="caution">
    <text evidence="2">The sequence shown here is derived from an EMBL/GenBank/DDBJ whole genome shotgun (WGS) entry which is preliminary data.</text>
</comment>
<dbReference type="RefSeq" id="WP_204697694.1">
    <property type="nucleotide sequence ID" value="NZ_JAFBEC010000006.1"/>
</dbReference>
<proteinExistence type="predicted"/>
<dbReference type="Gene3D" id="3.40.630.30">
    <property type="match status" value="1"/>
</dbReference>
<gene>
    <name evidence="2" type="ORF">JOD17_002233</name>
</gene>
<dbReference type="SUPFAM" id="SSF55729">
    <property type="entry name" value="Acyl-CoA N-acyltransferases (Nat)"/>
    <property type="match status" value="1"/>
</dbReference>
<organism evidence="2 3">
    <name type="scientific">Geomicrobium sediminis</name>
    <dbReference type="NCBI Taxonomy" id="1347788"/>
    <lineage>
        <taxon>Bacteria</taxon>
        <taxon>Bacillati</taxon>
        <taxon>Bacillota</taxon>
        <taxon>Bacilli</taxon>
        <taxon>Bacillales</taxon>
        <taxon>Geomicrobium</taxon>
    </lineage>
</organism>
<dbReference type="Pfam" id="PF12746">
    <property type="entry name" value="GNAT_acetyltran"/>
    <property type="match status" value="1"/>
</dbReference>
<sequence length="252" mass="29286">MLEQIDSKLARDLLDDLCPTQSFGIVEGFIEGAVYSDRVQRPRAVLIATKSGTYTVHGEPGAHFVLGFSSFYMKKSKQRFTLFSPNIRWDTCFEKIQSKDTMKMSRVVYHLDHRDKLWDSLSLSIRTIDEHSIEKSPRFNENYYVEHWGSVDAYKKYGIGYYVEDLQGEILAECTFIFRSREKANIDIYTRECARGKGLASTLVLAFVKECRKQNITPMWDCDEGNEASMQLAKRLGFSEVNRYHLYYRNSL</sequence>
<dbReference type="EMBL" id="JAFBEC010000006">
    <property type="protein sequence ID" value="MBM7633139.1"/>
    <property type="molecule type" value="Genomic_DNA"/>
</dbReference>
<dbReference type="InterPro" id="IPR000182">
    <property type="entry name" value="GNAT_dom"/>
</dbReference>
<dbReference type="InterPro" id="IPR027365">
    <property type="entry name" value="GNAT_acetyltra_YdfB-like"/>
</dbReference>
<evidence type="ECO:0000259" key="1">
    <source>
        <dbReference type="PROSITE" id="PS51186"/>
    </source>
</evidence>
<evidence type="ECO:0000313" key="2">
    <source>
        <dbReference type="EMBL" id="MBM7633139.1"/>
    </source>
</evidence>
<dbReference type="PANTHER" id="PTHR31143:SF2">
    <property type="entry name" value="FR47-LIKE DOMAIN-CONTAINING PROTEIN-RELATED"/>
    <property type="match status" value="1"/>
</dbReference>
<feature type="domain" description="N-acetyltransferase" evidence="1">
    <location>
        <begin position="123"/>
        <end position="252"/>
    </location>
</feature>
<dbReference type="Proteomes" id="UP000741863">
    <property type="component" value="Unassembled WGS sequence"/>
</dbReference>
<accession>A0ABS2PCI1</accession>
<dbReference type="PROSITE" id="PS51186">
    <property type="entry name" value="GNAT"/>
    <property type="match status" value="1"/>
</dbReference>
<dbReference type="InterPro" id="IPR016181">
    <property type="entry name" value="Acyl_CoA_acyltransferase"/>
</dbReference>